<feature type="compositionally biased region" description="Polar residues" evidence="1">
    <location>
        <begin position="407"/>
        <end position="420"/>
    </location>
</feature>
<keyword evidence="3" id="KW-0732">Signal</keyword>
<dbReference type="OrthoDB" id="3268736at2759"/>
<feature type="compositionally biased region" description="Basic and acidic residues" evidence="1">
    <location>
        <begin position="751"/>
        <end position="764"/>
    </location>
</feature>
<dbReference type="PANTHER" id="PTHR16861">
    <property type="entry name" value="GLYCOPROTEIN 38"/>
    <property type="match status" value="1"/>
</dbReference>
<evidence type="ECO:0000313" key="5">
    <source>
        <dbReference type="Proteomes" id="UP000007148"/>
    </source>
</evidence>
<gene>
    <name evidence="4" type="ORF">PIIN_08488</name>
</gene>
<dbReference type="InParanoid" id="G4TT93"/>
<dbReference type="HOGENOM" id="CLU_331528_0_0_1"/>
<protein>
    <submittedName>
        <fullName evidence="4">Uncharacterized protein</fullName>
    </submittedName>
</protein>
<organism evidence="4 5">
    <name type="scientific">Serendipita indica (strain DSM 11827)</name>
    <name type="common">Root endophyte fungus</name>
    <name type="synonym">Piriformospora indica</name>
    <dbReference type="NCBI Taxonomy" id="1109443"/>
    <lineage>
        <taxon>Eukaryota</taxon>
        <taxon>Fungi</taxon>
        <taxon>Dikarya</taxon>
        <taxon>Basidiomycota</taxon>
        <taxon>Agaricomycotina</taxon>
        <taxon>Agaricomycetes</taxon>
        <taxon>Sebacinales</taxon>
        <taxon>Serendipitaceae</taxon>
        <taxon>Serendipita</taxon>
    </lineage>
</organism>
<evidence type="ECO:0000313" key="4">
    <source>
        <dbReference type="EMBL" id="CCA74536.1"/>
    </source>
</evidence>
<name>G4TT93_SERID</name>
<feature type="chain" id="PRO_5003468762" evidence="3">
    <location>
        <begin position="32"/>
        <end position="864"/>
    </location>
</feature>
<keyword evidence="5" id="KW-1185">Reference proteome</keyword>
<feature type="transmembrane region" description="Helical" evidence="2">
    <location>
        <begin position="194"/>
        <end position="217"/>
    </location>
</feature>
<dbReference type="AlphaFoldDB" id="G4TT93"/>
<evidence type="ECO:0000256" key="3">
    <source>
        <dbReference type="SAM" id="SignalP"/>
    </source>
</evidence>
<feature type="transmembrane region" description="Helical" evidence="2">
    <location>
        <begin position="657"/>
        <end position="680"/>
    </location>
</feature>
<feature type="compositionally biased region" description="Basic and acidic residues" evidence="1">
    <location>
        <begin position="386"/>
        <end position="397"/>
    </location>
</feature>
<keyword evidence="2" id="KW-0812">Transmembrane</keyword>
<dbReference type="OMA" id="GIWENES"/>
<keyword evidence="2" id="KW-0472">Membrane</keyword>
<feature type="region of interest" description="Disordered" evidence="1">
    <location>
        <begin position="385"/>
        <end position="435"/>
    </location>
</feature>
<dbReference type="PANTHER" id="PTHR16861:SF4">
    <property type="entry name" value="SH3 DOMAIN PROTEIN (AFU_ORTHOLOGUE AFUA_1G13610)"/>
    <property type="match status" value="1"/>
</dbReference>
<dbReference type="CDD" id="cd12087">
    <property type="entry name" value="TM_EGFR-like"/>
    <property type="match status" value="1"/>
</dbReference>
<dbReference type="Gene3D" id="2.60.120.260">
    <property type="entry name" value="Galactose-binding domain-like"/>
    <property type="match status" value="1"/>
</dbReference>
<feature type="signal peptide" evidence="3">
    <location>
        <begin position="1"/>
        <end position="31"/>
    </location>
</feature>
<comment type="caution">
    <text evidence="4">The sequence shown here is derived from an EMBL/GenBank/DDBJ whole genome shotgun (WGS) entry which is preliminary data.</text>
</comment>
<evidence type="ECO:0000256" key="2">
    <source>
        <dbReference type="SAM" id="Phobius"/>
    </source>
</evidence>
<sequence length="864" mass="94300">MARWQQLPYEILQALLLLILGLHMSRRYAYAGNITVDDANSNLLYSSAWRVGQTCTVCLLHPDPNYVYDRTWHDTTRIGSDPVTVNYTFKGTDLYVYGIMSNVVNDIIISNVNLILNIDGVDIAAFAFQPLNLNSYSYNTNVFAIHGLSDVSHRMSIALQPRSQFHFDYLIYTTGGGNEMQPSPTSSSGSSAPVITGAVAGGVLLILIISVIVFFYIRRKRKISIIAETVPPVPTFIADPYRSASSGGGSHLPQPNHIQPNAYYHRNLQGMESRYTTSETNVYNGIEAPAMGGGQVQSSIERSNQARPTSQNSPWAAVLGTDPAYIPPRKSAVSQQQQQLYVDETIHSAPVPTDIAEGVSINQAPSPVRRSGEAIDGATRLLSDARSLEGKEDRLDPRMTGSLDPSVYTTTKQTPSGLQEKTTDTGPLPTLPNGDEGYNDAMMLRAVPTGSSPPSYYAGPSHIPPELCMRPSGLRRTVRDGSNTVCLALLGISLLFQYTYARNITIDDTNPEIHYSGPWNVGQTCGSCQMMPDPSLVYNHSWHNATRNFETPVSLSYNFTGTALYIYGIIANVTSLNTTSNVSLVLNIDNKTYSQEFLAQNGDMYRYNVPVFSIHHLEETNHTVSISLQENSQFLFDYLVYTNPDAAASSSLSNTSLISVIIVGSLILVFVLAALVSLFLHTRRVRFDPSNLPSAKDMLPTPFTLQQPSNTQLSGAASWRNCSTPRSHSPTGPYEARDNETSKQSSGLQGQKEHHVGGSVDDRSSVSSKLEAGDSDITSERYHIVRARGGDLVSTVISRWSDEDLLGSGTTSLSIRTERVPQTGAIPPRGVGGKSASRNSARLGYGAQGWNVAPPPPYYVEQTQ</sequence>
<accession>G4TT93</accession>
<reference evidence="4 5" key="1">
    <citation type="journal article" date="2011" name="PLoS Pathog.">
        <title>Endophytic Life Strategies Decoded by Genome and Transcriptome Analyses of the Mutualistic Root Symbiont Piriformospora indica.</title>
        <authorList>
            <person name="Zuccaro A."/>
            <person name="Lahrmann U."/>
            <person name="Guldener U."/>
            <person name="Langen G."/>
            <person name="Pfiffi S."/>
            <person name="Biedenkopf D."/>
            <person name="Wong P."/>
            <person name="Samans B."/>
            <person name="Grimm C."/>
            <person name="Basiewicz M."/>
            <person name="Murat C."/>
            <person name="Martin F."/>
            <person name="Kogel K.H."/>
        </authorList>
    </citation>
    <scope>NUCLEOTIDE SEQUENCE [LARGE SCALE GENOMIC DNA]</scope>
    <source>
        <strain evidence="4 5">DSM 11827</strain>
    </source>
</reference>
<dbReference type="EMBL" id="CAFZ01000324">
    <property type="protein sequence ID" value="CCA74536.1"/>
    <property type="molecule type" value="Genomic_DNA"/>
</dbReference>
<proteinExistence type="predicted"/>
<dbReference type="STRING" id="1109443.G4TT93"/>
<evidence type="ECO:0000256" key="1">
    <source>
        <dbReference type="SAM" id="MobiDB-lite"/>
    </source>
</evidence>
<dbReference type="Gene3D" id="1.20.5.510">
    <property type="entry name" value="Single helix bin"/>
    <property type="match status" value="1"/>
</dbReference>
<feature type="region of interest" description="Disordered" evidence="1">
    <location>
        <begin position="697"/>
        <end position="773"/>
    </location>
</feature>
<keyword evidence="2" id="KW-1133">Transmembrane helix</keyword>
<feature type="compositionally biased region" description="Polar residues" evidence="1">
    <location>
        <begin position="703"/>
        <end position="730"/>
    </location>
</feature>
<dbReference type="Proteomes" id="UP000007148">
    <property type="component" value="Unassembled WGS sequence"/>
</dbReference>
<dbReference type="eggNOG" id="ENOG502SP6Y">
    <property type="taxonomic scope" value="Eukaryota"/>
</dbReference>